<evidence type="ECO:0000256" key="18">
    <source>
        <dbReference type="ARBA" id="ARBA00023128"/>
    </source>
</evidence>
<comment type="function">
    <text evidence="26">May function as a growth factor receptor.</text>
</comment>
<comment type="subcellular location">
    <subcellularLocation>
        <location evidence="3">Membrane</location>
        <topology evidence="3">Single-pass type I membrane protein</topology>
    </subcellularLocation>
    <subcellularLocation>
        <location evidence="2">Mitochondrion inner membrane</location>
        <topology evidence="2">Single-pass membrane protein</topology>
    </subcellularLocation>
</comment>
<evidence type="ECO:0000256" key="30">
    <source>
        <dbReference type="SAM" id="Phobius"/>
    </source>
</evidence>
<dbReference type="PANTHER" id="PTHR22726:SF1">
    <property type="entry name" value="METALLOENDOPEPTIDASE OMA1, MITOCHONDRIAL"/>
    <property type="match status" value="1"/>
</dbReference>
<evidence type="ECO:0000256" key="24">
    <source>
        <dbReference type="ARBA" id="ARBA00040360"/>
    </source>
</evidence>
<feature type="region of interest" description="Disordered" evidence="29">
    <location>
        <begin position="586"/>
        <end position="613"/>
    </location>
</feature>
<dbReference type="Gene3D" id="3.30.2010.10">
    <property type="entry name" value="Metalloproteases ('zincins'), catalytic domain"/>
    <property type="match status" value="1"/>
</dbReference>
<protein>
    <recommendedName>
        <fullName evidence="24">Metalloendopeptidase OMA1, mitochondrial</fullName>
    </recommendedName>
    <alternativeName>
        <fullName evidence="25">Overlapping with the m-AAA protease 1 homolog</fullName>
    </alternativeName>
    <alternativeName>
        <fullName evidence="27">Tumor-associated calcium signal transducer 2</fullName>
    </alternativeName>
</protein>
<keyword evidence="14" id="KW-0809">Transit peptide</keyword>
<evidence type="ECO:0000256" key="12">
    <source>
        <dbReference type="ARBA" id="ARBA00022813"/>
    </source>
</evidence>
<keyword evidence="13" id="KW-0862">Zinc</keyword>
<accession>L5LL39</accession>
<keyword evidence="9" id="KW-0732">Signal</keyword>
<dbReference type="CDD" id="cd07331">
    <property type="entry name" value="M48C_Oma1_like"/>
    <property type="match status" value="1"/>
</dbReference>
<evidence type="ECO:0000256" key="23">
    <source>
        <dbReference type="ARBA" id="ARBA00038233"/>
    </source>
</evidence>
<keyword evidence="10" id="KW-0999">Mitochondrion inner membrane</keyword>
<evidence type="ECO:0000256" key="15">
    <source>
        <dbReference type="ARBA" id="ARBA00022989"/>
    </source>
</evidence>
<evidence type="ECO:0000256" key="1">
    <source>
        <dbReference type="ARBA" id="ARBA00001947"/>
    </source>
</evidence>
<keyword evidence="12" id="KW-0068">Autocatalytic cleavage</keyword>
<feature type="compositionally biased region" description="Basic and acidic residues" evidence="29">
    <location>
        <begin position="586"/>
        <end position="599"/>
    </location>
</feature>
<dbReference type="InterPro" id="IPR049420">
    <property type="entry name" value="EPCAM-Trop-2_C"/>
</dbReference>
<dbReference type="InterPro" id="IPR001915">
    <property type="entry name" value="Peptidase_M48"/>
</dbReference>
<evidence type="ECO:0000256" key="10">
    <source>
        <dbReference type="ARBA" id="ARBA00022792"/>
    </source>
</evidence>
<dbReference type="Gene3D" id="4.10.800.10">
    <property type="entry name" value="Thyroglobulin type-1"/>
    <property type="match status" value="1"/>
</dbReference>
<keyword evidence="6" id="KW-0645">Protease</keyword>
<reference evidence="33" key="1">
    <citation type="journal article" date="2013" name="Science">
        <title>Comparative analysis of bat genomes provides insight into the evolution of flight and immunity.</title>
        <authorList>
            <person name="Zhang G."/>
            <person name="Cowled C."/>
            <person name="Shi Z."/>
            <person name="Huang Z."/>
            <person name="Bishop-Lilly K.A."/>
            <person name="Fang X."/>
            <person name="Wynne J.W."/>
            <person name="Xiong Z."/>
            <person name="Baker M.L."/>
            <person name="Zhao W."/>
            <person name="Tachedjian M."/>
            <person name="Zhu Y."/>
            <person name="Zhou P."/>
            <person name="Jiang X."/>
            <person name="Ng J."/>
            <person name="Yang L."/>
            <person name="Wu L."/>
            <person name="Xiao J."/>
            <person name="Feng Y."/>
            <person name="Chen Y."/>
            <person name="Sun X."/>
            <person name="Zhang Y."/>
            <person name="Marsh G.A."/>
            <person name="Crameri G."/>
            <person name="Broder C.C."/>
            <person name="Frey K.G."/>
            <person name="Wang L.F."/>
            <person name="Wang J."/>
        </authorList>
    </citation>
    <scope>NUCLEOTIDE SEQUENCE [LARGE SCALE GENOMIC DNA]</scope>
</reference>
<evidence type="ECO:0000256" key="4">
    <source>
        <dbReference type="ARBA" id="ARBA00007669"/>
    </source>
</evidence>
<keyword evidence="15 30" id="KW-1133">Transmembrane helix</keyword>
<dbReference type="PROSITE" id="PS51162">
    <property type="entry name" value="THYROGLOBULIN_1_2"/>
    <property type="match status" value="1"/>
</dbReference>
<dbReference type="FunFam" id="3.30.2010.10:FF:000009">
    <property type="entry name" value="metalloendopeptidase OMA1, mitochondrial isoform X1"/>
    <property type="match status" value="1"/>
</dbReference>
<keyword evidence="16" id="KW-0482">Metalloprotease</keyword>
<dbReference type="PANTHER" id="PTHR22726">
    <property type="entry name" value="METALLOENDOPEPTIDASE OMA1"/>
    <property type="match status" value="1"/>
</dbReference>
<keyword evidence="11" id="KW-0378">Hydrolase</keyword>
<dbReference type="FunFam" id="4.10.800.10:FF:000008">
    <property type="entry name" value="tumor-associated calcium signal transducer 2"/>
    <property type="match status" value="1"/>
</dbReference>
<keyword evidence="19 30" id="KW-0472">Membrane</keyword>
<gene>
    <name evidence="32" type="ORF">MDA_GLEAN10024034</name>
</gene>
<evidence type="ECO:0000256" key="8">
    <source>
        <dbReference type="ARBA" id="ARBA00022723"/>
    </source>
</evidence>
<feature type="domain" description="Thyroglobulin type-1" evidence="31">
    <location>
        <begin position="11"/>
        <end position="66"/>
    </location>
</feature>
<evidence type="ECO:0000256" key="27">
    <source>
        <dbReference type="ARBA" id="ARBA00072798"/>
    </source>
</evidence>
<keyword evidence="20" id="KW-0865">Zymogen</keyword>
<evidence type="ECO:0000256" key="7">
    <source>
        <dbReference type="ARBA" id="ARBA00022692"/>
    </source>
</evidence>
<keyword evidence="8" id="KW-0479">Metal-binding</keyword>
<dbReference type="GO" id="GO:0008289">
    <property type="term" value="F:lipid binding"/>
    <property type="evidence" value="ECO:0007669"/>
    <property type="project" value="UniProtKB-KW"/>
</dbReference>
<dbReference type="eggNOG" id="KOG2661">
    <property type="taxonomic scope" value="Eukaryota"/>
</dbReference>
<evidence type="ECO:0000256" key="2">
    <source>
        <dbReference type="ARBA" id="ARBA00004434"/>
    </source>
</evidence>
<dbReference type="GO" id="GO:0004222">
    <property type="term" value="F:metalloendopeptidase activity"/>
    <property type="evidence" value="ECO:0007669"/>
    <property type="project" value="InterPro"/>
</dbReference>
<keyword evidence="33" id="KW-1185">Reference proteome</keyword>
<keyword evidence="18" id="KW-0496">Mitochondrion</keyword>
<evidence type="ECO:0000259" key="31">
    <source>
        <dbReference type="PROSITE" id="PS51162"/>
    </source>
</evidence>
<dbReference type="Proteomes" id="UP000010556">
    <property type="component" value="Unassembled WGS sequence"/>
</dbReference>
<comment type="subunit">
    <text evidence="5">Homooligomer.</text>
</comment>
<dbReference type="AlphaFoldDB" id="L5LL39"/>
<proteinExistence type="inferred from homology"/>
<sequence>MGAPKSGRKLVRPSEHALVDNDGLYDPDCDHEGRFKARQCNQTAVCWCVNSVGVRRTDKGDLSLRCDELVRTHHILIDLRHRPAARAFNHSDLDAELRRLFRERYRLHPRFVAAVPYEQPTIQIELRQNASQKGPGDVDIADAAYYFERDVKGESLFTGRSGLDVSVRGEPLLVERTLIYYLDEKPPQFSMKRLTGGLIAVIVVVVLALVAGVAVLVITNRRRSGKYRKVELKELGELRQAPSFAEVVSLAEALAAYAGGLMSSGENGDSRTLPPNKKEHFKKSVRENKWKLLLGLSTFGFLFVVFYFTHLEVSPITGRTKLLLLGKEHFSLLAELEYEAYMEEFKNDMLTEKDAQYLNIKEVFYHLIECNKDIPGISEIKWIIHVVDSPDINAFVLPNGHVFVFTGLCNAVANVHQLAFILGHEIAHAVLEHAAEKASVVHLLDFLGLIFLTMIWAVCPRDSLAIVGQWLQSTLKEYLFSRPYSRTLEAEADKIGLRLAAKACVDVRSSSVFWQQLELADTLFGHPNVPEWLSTHPSHGNRVEQLDRLIPEALEIRETCNCPPLSEPDPRLVFKLAMKDFLKESEKKDLNTTAEKQKVDPLPIGKQKQTSGA</sequence>
<evidence type="ECO:0000256" key="5">
    <source>
        <dbReference type="ARBA" id="ARBA00011182"/>
    </source>
</evidence>
<comment type="cofactor">
    <cofactor evidence="1">
        <name>Zn(2+)</name>
        <dbReference type="ChEBI" id="CHEBI:29105"/>
    </cofactor>
</comment>
<comment type="caution">
    <text evidence="28">Lacks conserved residue(s) required for the propagation of feature annotation.</text>
</comment>
<dbReference type="PROSITE" id="PS00484">
    <property type="entry name" value="THYROGLOBULIN_1_1"/>
    <property type="match status" value="1"/>
</dbReference>
<dbReference type="Pfam" id="PF21283">
    <property type="entry name" value="EPCAM-Trop-2_C"/>
    <property type="match status" value="1"/>
</dbReference>
<dbReference type="Pfam" id="PF00086">
    <property type="entry name" value="Thyroglobulin_1"/>
    <property type="match status" value="1"/>
</dbReference>
<dbReference type="GO" id="GO:0006515">
    <property type="term" value="P:protein quality control for misfolded or incompletely synthesized proteins"/>
    <property type="evidence" value="ECO:0007669"/>
    <property type="project" value="TreeGrafter"/>
</dbReference>
<dbReference type="GO" id="GO:0034982">
    <property type="term" value="P:mitochondrial protein processing"/>
    <property type="evidence" value="ECO:0007669"/>
    <property type="project" value="TreeGrafter"/>
</dbReference>
<dbReference type="EMBL" id="KB110890">
    <property type="protein sequence ID" value="ELK26770.1"/>
    <property type="molecule type" value="Genomic_DNA"/>
</dbReference>
<evidence type="ECO:0000256" key="20">
    <source>
        <dbReference type="ARBA" id="ARBA00023145"/>
    </source>
</evidence>
<evidence type="ECO:0000256" key="17">
    <source>
        <dbReference type="ARBA" id="ARBA00023121"/>
    </source>
</evidence>
<evidence type="ECO:0000256" key="25">
    <source>
        <dbReference type="ARBA" id="ARBA00042978"/>
    </source>
</evidence>
<evidence type="ECO:0000256" key="28">
    <source>
        <dbReference type="PROSITE-ProRule" id="PRU00500"/>
    </source>
</evidence>
<dbReference type="GO" id="GO:0046872">
    <property type="term" value="F:metal ion binding"/>
    <property type="evidence" value="ECO:0007669"/>
    <property type="project" value="UniProtKB-KW"/>
</dbReference>
<dbReference type="GO" id="GO:0005743">
    <property type="term" value="C:mitochondrial inner membrane"/>
    <property type="evidence" value="ECO:0007669"/>
    <property type="project" value="UniProtKB-SubCell"/>
</dbReference>
<keyword evidence="17" id="KW-0446">Lipid-binding</keyword>
<organism evidence="32 33">
    <name type="scientific">Myotis davidii</name>
    <name type="common">David's myotis</name>
    <dbReference type="NCBI Taxonomy" id="225400"/>
    <lineage>
        <taxon>Eukaryota</taxon>
        <taxon>Metazoa</taxon>
        <taxon>Chordata</taxon>
        <taxon>Craniata</taxon>
        <taxon>Vertebrata</taxon>
        <taxon>Euteleostomi</taxon>
        <taxon>Mammalia</taxon>
        <taxon>Eutheria</taxon>
        <taxon>Laurasiatheria</taxon>
        <taxon>Chiroptera</taxon>
        <taxon>Yangochiroptera</taxon>
        <taxon>Vespertilionidae</taxon>
        <taxon>Myotis</taxon>
    </lineage>
</organism>
<evidence type="ECO:0000256" key="11">
    <source>
        <dbReference type="ARBA" id="ARBA00022801"/>
    </source>
</evidence>
<dbReference type="SMART" id="SM00211">
    <property type="entry name" value="TY"/>
    <property type="match status" value="1"/>
</dbReference>
<evidence type="ECO:0000313" key="32">
    <source>
        <dbReference type="EMBL" id="ELK26770.1"/>
    </source>
</evidence>
<evidence type="ECO:0000256" key="19">
    <source>
        <dbReference type="ARBA" id="ARBA00023136"/>
    </source>
</evidence>
<evidence type="ECO:0000256" key="14">
    <source>
        <dbReference type="ARBA" id="ARBA00022946"/>
    </source>
</evidence>
<evidence type="ECO:0000256" key="29">
    <source>
        <dbReference type="SAM" id="MobiDB-lite"/>
    </source>
</evidence>
<evidence type="ECO:0000256" key="13">
    <source>
        <dbReference type="ARBA" id="ARBA00022833"/>
    </source>
</evidence>
<evidence type="ECO:0000256" key="26">
    <source>
        <dbReference type="ARBA" id="ARBA00056172"/>
    </source>
</evidence>
<feature type="transmembrane region" description="Helical" evidence="30">
    <location>
        <begin position="292"/>
        <end position="311"/>
    </location>
</feature>
<evidence type="ECO:0000256" key="6">
    <source>
        <dbReference type="ARBA" id="ARBA00022670"/>
    </source>
</evidence>
<keyword evidence="21" id="KW-1015">Disulfide bond</keyword>
<comment type="similarity">
    <text evidence="4">Belongs to the EPCAM family.</text>
</comment>
<dbReference type="InterPro" id="IPR036857">
    <property type="entry name" value="Thyroglobulin_1_sf"/>
</dbReference>
<dbReference type="Pfam" id="PF01435">
    <property type="entry name" value="Peptidase_M48"/>
    <property type="match status" value="1"/>
</dbReference>
<comment type="similarity">
    <text evidence="23">Belongs to the peptidase M48 family.</text>
</comment>
<evidence type="ECO:0000313" key="33">
    <source>
        <dbReference type="Proteomes" id="UP000010556"/>
    </source>
</evidence>
<evidence type="ECO:0000256" key="21">
    <source>
        <dbReference type="ARBA" id="ARBA00023157"/>
    </source>
</evidence>
<evidence type="ECO:0000256" key="22">
    <source>
        <dbReference type="ARBA" id="ARBA00023180"/>
    </source>
</evidence>
<dbReference type="InterPro" id="IPR051156">
    <property type="entry name" value="Mito/Outer_Membr_Metalloprot"/>
</dbReference>
<evidence type="ECO:0000256" key="16">
    <source>
        <dbReference type="ARBA" id="ARBA00023049"/>
    </source>
</evidence>
<evidence type="ECO:0000256" key="9">
    <source>
        <dbReference type="ARBA" id="ARBA00022729"/>
    </source>
</evidence>
<evidence type="ECO:0000256" key="3">
    <source>
        <dbReference type="ARBA" id="ARBA00004479"/>
    </source>
</evidence>
<feature type="transmembrane region" description="Helical" evidence="30">
    <location>
        <begin position="194"/>
        <end position="219"/>
    </location>
</feature>
<keyword evidence="22" id="KW-0325">Glycoprotein</keyword>
<dbReference type="SUPFAM" id="SSF57610">
    <property type="entry name" value="Thyroglobulin type-1 domain"/>
    <property type="match status" value="1"/>
</dbReference>
<name>L5LL39_MYODS</name>
<dbReference type="CDD" id="cd00191">
    <property type="entry name" value="TY"/>
    <property type="match status" value="1"/>
</dbReference>
<dbReference type="InterPro" id="IPR000716">
    <property type="entry name" value="Thyroglobulin_1"/>
</dbReference>
<keyword evidence="7 30" id="KW-0812">Transmembrane</keyword>